<dbReference type="PATRIC" id="fig|69.6.peg.1234"/>
<evidence type="ECO:0000313" key="1">
    <source>
        <dbReference type="EMBL" id="ALN56607.1"/>
    </source>
</evidence>
<reference evidence="1 2" key="1">
    <citation type="submission" date="2015-11" db="EMBL/GenBank/DDBJ databases">
        <title>Genome sequences of Lysobacter enzymogenes strain C3 and Lysobacter antibioticus ATCC 29479.</title>
        <authorList>
            <person name="Kobayashi D.Y."/>
        </authorList>
    </citation>
    <scope>NUCLEOTIDE SEQUENCE [LARGE SCALE GENOMIC DNA]</scope>
    <source>
        <strain evidence="1 2">C3</strain>
    </source>
</reference>
<accession>A0A0S2DE21</accession>
<gene>
    <name evidence="1" type="ORF">GLE_1250</name>
</gene>
<proteinExistence type="predicted"/>
<dbReference type="KEGG" id="lez:GLE_1250"/>
<dbReference type="EMBL" id="CP013140">
    <property type="protein sequence ID" value="ALN56607.1"/>
    <property type="molecule type" value="Genomic_DNA"/>
</dbReference>
<organism evidence="1 2">
    <name type="scientific">Lysobacter enzymogenes</name>
    <dbReference type="NCBI Taxonomy" id="69"/>
    <lineage>
        <taxon>Bacteria</taxon>
        <taxon>Pseudomonadati</taxon>
        <taxon>Pseudomonadota</taxon>
        <taxon>Gammaproteobacteria</taxon>
        <taxon>Lysobacterales</taxon>
        <taxon>Lysobacteraceae</taxon>
        <taxon>Lysobacter</taxon>
    </lineage>
</organism>
<protein>
    <submittedName>
        <fullName evidence="1">Uncharacterized protein</fullName>
    </submittedName>
</protein>
<name>A0A0S2DE21_LYSEN</name>
<dbReference type="AlphaFoldDB" id="A0A0S2DE21"/>
<sequence length="54" mass="6297">MDGWLDDDNYMMFLWKFGDSSPRYVALAITNDFLPSTHERALVGYFELVPSARH</sequence>
<evidence type="ECO:0000313" key="2">
    <source>
        <dbReference type="Proteomes" id="UP000061569"/>
    </source>
</evidence>
<dbReference type="Proteomes" id="UP000061569">
    <property type="component" value="Chromosome"/>
</dbReference>